<keyword evidence="4" id="KW-1185">Reference proteome</keyword>
<dbReference type="Pfam" id="PF02469">
    <property type="entry name" value="Fasciclin"/>
    <property type="match status" value="2"/>
</dbReference>
<dbReference type="RefSeq" id="WP_187254951.1">
    <property type="nucleotide sequence ID" value="NZ_JBHULF010000006.1"/>
</dbReference>
<accession>A0ABR7M3N4</accession>
<dbReference type="Gene3D" id="2.30.180.10">
    <property type="entry name" value="FAS1 domain"/>
    <property type="match status" value="2"/>
</dbReference>
<dbReference type="PANTHER" id="PTHR10900:SF77">
    <property type="entry name" value="FI19380P1"/>
    <property type="match status" value="1"/>
</dbReference>
<feature type="signal peptide" evidence="1">
    <location>
        <begin position="1"/>
        <end position="23"/>
    </location>
</feature>
<evidence type="ECO:0000259" key="2">
    <source>
        <dbReference type="PROSITE" id="PS50213"/>
    </source>
</evidence>
<name>A0ABR7M3N4_9BACT</name>
<proteinExistence type="predicted"/>
<protein>
    <recommendedName>
        <fullName evidence="2">FAS1 domain-containing protein</fullName>
    </recommendedName>
</protein>
<evidence type="ECO:0000256" key="1">
    <source>
        <dbReference type="SAM" id="SignalP"/>
    </source>
</evidence>
<dbReference type="SUPFAM" id="SSF82153">
    <property type="entry name" value="FAS1 domain"/>
    <property type="match status" value="2"/>
</dbReference>
<reference evidence="3 4" key="1">
    <citation type="submission" date="2016-07" db="EMBL/GenBank/DDBJ databases">
        <title>Genome analysis of Flavihumibacter stibioxidans YS-17.</title>
        <authorList>
            <person name="Shi K."/>
            <person name="Han Y."/>
            <person name="Wang G."/>
        </authorList>
    </citation>
    <scope>NUCLEOTIDE SEQUENCE [LARGE SCALE GENOMIC DNA]</scope>
    <source>
        <strain evidence="3 4">YS-17</strain>
    </source>
</reference>
<dbReference type="EMBL" id="MBUA01000001">
    <property type="protein sequence ID" value="MBC6489592.1"/>
    <property type="molecule type" value="Genomic_DNA"/>
</dbReference>
<organism evidence="3 4">
    <name type="scientific">Flavihumibacter stibioxidans</name>
    <dbReference type="NCBI Taxonomy" id="1834163"/>
    <lineage>
        <taxon>Bacteria</taxon>
        <taxon>Pseudomonadati</taxon>
        <taxon>Bacteroidota</taxon>
        <taxon>Chitinophagia</taxon>
        <taxon>Chitinophagales</taxon>
        <taxon>Chitinophagaceae</taxon>
        <taxon>Flavihumibacter</taxon>
    </lineage>
</organism>
<dbReference type="PROSITE" id="PS50213">
    <property type="entry name" value="FAS1"/>
    <property type="match status" value="2"/>
</dbReference>
<evidence type="ECO:0000313" key="4">
    <source>
        <dbReference type="Proteomes" id="UP000765802"/>
    </source>
</evidence>
<dbReference type="SMART" id="SM00554">
    <property type="entry name" value="FAS1"/>
    <property type="match status" value="2"/>
</dbReference>
<dbReference type="InterPro" id="IPR050904">
    <property type="entry name" value="Adhesion/Biosynth-related"/>
</dbReference>
<sequence length="357" mass="37567">MLSSIKNITRSGLLLLAATAVFTACNKVPEVEDIKPSTPSGQSIADIINTDANYSILKAAATKAGVLGVWGNVNNKLTLFAPDNAAMTRSGISEAVVGGMPAAQLAAILSYHVVPQAIPSAAIPTLPYPNIQMPSMLQPLATQPLFKMPIFPSRRTAGAYVNNIPLTGFDKQAANGYIHTTYALVMPPQATLKTLIAGANDLSFLRAAIARADEGSTGLSRIDSLLNYAFPNITLFAPTDDAFKAGLTMLGLPPAIETINALPVQTVRGILAYHILAINGTPTFRVFTPNMYSGTAETLLGPASTGMPPLTFDATNPLAPTVKGRVNPSASNIVTRDIHGVNGVIHKIDQILLPFMP</sequence>
<dbReference type="Proteomes" id="UP000765802">
    <property type="component" value="Unassembled WGS sequence"/>
</dbReference>
<dbReference type="PROSITE" id="PS51257">
    <property type="entry name" value="PROKAR_LIPOPROTEIN"/>
    <property type="match status" value="1"/>
</dbReference>
<evidence type="ECO:0000313" key="3">
    <source>
        <dbReference type="EMBL" id="MBC6489592.1"/>
    </source>
</evidence>
<feature type="chain" id="PRO_5045169419" description="FAS1 domain-containing protein" evidence="1">
    <location>
        <begin position="24"/>
        <end position="357"/>
    </location>
</feature>
<feature type="domain" description="FAS1" evidence="2">
    <location>
        <begin position="41"/>
        <end position="185"/>
    </location>
</feature>
<dbReference type="PANTHER" id="PTHR10900">
    <property type="entry name" value="PERIOSTIN-RELATED"/>
    <property type="match status" value="1"/>
</dbReference>
<dbReference type="InterPro" id="IPR000782">
    <property type="entry name" value="FAS1_domain"/>
</dbReference>
<comment type="caution">
    <text evidence="3">The sequence shown here is derived from an EMBL/GenBank/DDBJ whole genome shotgun (WGS) entry which is preliminary data.</text>
</comment>
<keyword evidence="1" id="KW-0732">Signal</keyword>
<feature type="domain" description="FAS1" evidence="2">
    <location>
        <begin position="189"/>
        <end position="352"/>
    </location>
</feature>
<dbReference type="InterPro" id="IPR036378">
    <property type="entry name" value="FAS1_dom_sf"/>
</dbReference>
<gene>
    <name evidence="3" type="ORF">BC349_01320</name>
</gene>